<evidence type="ECO:0000313" key="1">
    <source>
        <dbReference type="EMBL" id="VVE61526.1"/>
    </source>
</evidence>
<dbReference type="RefSeq" id="WP_150622810.1">
    <property type="nucleotide sequence ID" value="NZ_CABPSQ010000001.1"/>
</dbReference>
<reference evidence="1 2" key="1">
    <citation type="submission" date="2019-08" db="EMBL/GenBank/DDBJ databases">
        <authorList>
            <person name="Peeters C."/>
        </authorList>
    </citation>
    <scope>NUCLEOTIDE SEQUENCE [LARGE SCALE GENOMIC DNA]</scope>
    <source>
        <strain evidence="1 2">LMG 31118</strain>
    </source>
</reference>
<keyword evidence="2" id="KW-1185">Reference proteome</keyword>
<sequence>MDCYVYYRVATTHVEAACIAVTQLFALAAARFGVVGRIQVRADASANGLGNVGANLVARDAAGTQTWMERYDDVDPVFIAALPQLVNESGLAALVDGERHVECFVDIPTPPPPCA</sequence>
<organism evidence="1 2">
    <name type="scientific">Pandoraea captiosa</name>
    <dbReference type="NCBI Taxonomy" id="2508302"/>
    <lineage>
        <taxon>Bacteria</taxon>
        <taxon>Pseudomonadati</taxon>
        <taxon>Pseudomonadota</taxon>
        <taxon>Betaproteobacteria</taxon>
        <taxon>Burkholderiales</taxon>
        <taxon>Burkholderiaceae</taxon>
        <taxon>Pandoraea</taxon>
    </lineage>
</organism>
<dbReference type="EMBL" id="CABPSQ010000001">
    <property type="protein sequence ID" value="VVE61526.1"/>
    <property type="molecule type" value="Genomic_DNA"/>
</dbReference>
<protein>
    <submittedName>
        <fullName evidence="1">Uncharacterized protein</fullName>
    </submittedName>
</protein>
<name>A0A5E4ZKN7_9BURK</name>
<gene>
    <name evidence="1" type="ORF">PCA31118_00607</name>
</gene>
<dbReference type="Pfam" id="PF16290">
    <property type="entry name" value="DUF4936"/>
    <property type="match status" value="1"/>
</dbReference>
<proteinExistence type="predicted"/>
<evidence type="ECO:0000313" key="2">
    <source>
        <dbReference type="Proteomes" id="UP000414136"/>
    </source>
</evidence>
<accession>A0A5E4ZKN7</accession>
<dbReference type="AlphaFoldDB" id="A0A5E4ZKN7"/>
<dbReference type="OrthoDB" id="8527613at2"/>
<dbReference type="Proteomes" id="UP000414136">
    <property type="component" value="Unassembled WGS sequence"/>
</dbReference>
<dbReference type="InterPro" id="IPR032556">
    <property type="entry name" value="DUF4936"/>
</dbReference>